<dbReference type="InterPro" id="IPR036895">
    <property type="entry name" value="Uracil-DNA_glycosylase-like_sf"/>
</dbReference>
<dbReference type="InterPro" id="IPR026353">
    <property type="entry name" value="Hypoxan-DNA_Glyclase"/>
</dbReference>
<reference evidence="2" key="1">
    <citation type="submission" date="2021-04" db="EMBL/GenBank/DDBJ databases">
        <title>Proteiniclasticum sedimins sp. nov., an obligate anaerobic bacterium isolated from anaerobic sludge.</title>
        <authorList>
            <person name="Liu J."/>
        </authorList>
    </citation>
    <scope>NUCLEOTIDE SEQUENCE</scope>
    <source>
        <strain evidence="2">BAD-10</strain>
    </source>
</reference>
<dbReference type="Pfam" id="PF03167">
    <property type="entry name" value="UDG"/>
    <property type="match status" value="1"/>
</dbReference>
<keyword evidence="2" id="KW-0326">Glycosidase</keyword>
<dbReference type="SMART" id="SM00986">
    <property type="entry name" value="UDG"/>
    <property type="match status" value="1"/>
</dbReference>
<dbReference type="EC" id="3.2.2.15" evidence="2"/>
<organism evidence="2 3">
    <name type="scientific">Proteiniclasticum sediminis</name>
    <dbReference type="NCBI Taxonomy" id="2804028"/>
    <lineage>
        <taxon>Bacteria</taxon>
        <taxon>Bacillati</taxon>
        <taxon>Bacillota</taxon>
        <taxon>Clostridia</taxon>
        <taxon>Eubacteriales</taxon>
        <taxon>Clostridiaceae</taxon>
        <taxon>Proteiniclasticum</taxon>
    </lineage>
</organism>
<dbReference type="RefSeq" id="WP_211799377.1">
    <property type="nucleotide sequence ID" value="NZ_JAGSCS010000001.1"/>
</dbReference>
<dbReference type="NCBIfam" id="TIGR04274">
    <property type="entry name" value="hypoxanDNAglyco"/>
    <property type="match status" value="1"/>
</dbReference>
<protein>
    <submittedName>
        <fullName evidence="2">DNA-deoxyinosine glycosylase</fullName>
        <ecNumber evidence="2">3.2.2.15</ecNumber>
    </submittedName>
</protein>
<name>A0A941CLI6_9CLOT</name>
<feature type="domain" description="Uracil-DNA glycosylase-like" evidence="1">
    <location>
        <begin position="10"/>
        <end position="161"/>
    </location>
</feature>
<gene>
    <name evidence="2" type="ORF">KCG48_00760</name>
</gene>
<comment type="caution">
    <text evidence="2">The sequence shown here is derived from an EMBL/GenBank/DDBJ whole genome shotgun (WGS) entry which is preliminary data.</text>
</comment>
<dbReference type="AlphaFoldDB" id="A0A941CLI6"/>
<proteinExistence type="predicted"/>
<evidence type="ECO:0000259" key="1">
    <source>
        <dbReference type="SMART" id="SM00986"/>
    </source>
</evidence>
<dbReference type="GO" id="GO:0033958">
    <property type="term" value="F:DNA-deoxyinosine glycosylase activity"/>
    <property type="evidence" value="ECO:0007669"/>
    <property type="project" value="UniProtKB-EC"/>
</dbReference>
<dbReference type="SUPFAM" id="SSF52141">
    <property type="entry name" value="Uracil-DNA glycosylase-like"/>
    <property type="match status" value="1"/>
</dbReference>
<evidence type="ECO:0000313" key="2">
    <source>
        <dbReference type="EMBL" id="MBR0574861.1"/>
    </source>
</evidence>
<keyword evidence="2" id="KW-0378">Hydrolase</keyword>
<sequence length="178" mass="19945">MAEIIKHPFFPVADSDSRVLILGTFPSVTSREVQFYYGHPQNRFWRLLAAIFEEPVPATLEEKIAFLHRHHVALWDVVASCKIQQSQDASIRHAEPQDIPSLVEKTKIRCILCNGSAAFRLYQTHFGNTLDLPVLGLPSTSPANAAWSLERLLPLWREALLNANDGGSKKDPTSPGEF</sequence>
<dbReference type="Proteomes" id="UP000675379">
    <property type="component" value="Unassembled WGS sequence"/>
</dbReference>
<dbReference type="CDD" id="cd10032">
    <property type="entry name" value="UDG-F6_HDG"/>
    <property type="match status" value="1"/>
</dbReference>
<dbReference type="Gene3D" id="3.40.470.10">
    <property type="entry name" value="Uracil-DNA glycosylase-like domain"/>
    <property type="match status" value="1"/>
</dbReference>
<keyword evidence="3" id="KW-1185">Reference proteome</keyword>
<evidence type="ECO:0000313" key="3">
    <source>
        <dbReference type="Proteomes" id="UP000675379"/>
    </source>
</evidence>
<dbReference type="InterPro" id="IPR005122">
    <property type="entry name" value="Uracil-DNA_glycosylase-like"/>
</dbReference>
<accession>A0A941CLI6</accession>
<dbReference type="SMART" id="SM00987">
    <property type="entry name" value="UreE_C"/>
    <property type="match status" value="1"/>
</dbReference>
<dbReference type="EMBL" id="JAGSCS010000001">
    <property type="protein sequence ID" value="MBR0574861.1"/>
    <property type="molecule type" value="Genomic_DNA"/>
</dbReference>